<evidence type="ECO:0000313" key="3">
    <source>
        <dbReference type="EMBL" id="PHP52342.1"/>
    </source>
</evidence>
<dbReference type="PANTHER" id="PTHR48081:SF8">
    <property type="entry name" value="ALPHA_BETA HYDROLASE FOLD-3 DOMAIN-CONTAINING PROTEIN-RELATED"/>
    <property type="match status" value="1"/>
</dbReference>
<protein>
    <submittedName>
        <fullName evidence="3">Alpha/beta hydrolase</fullName>
    </submittedName>
</protein>
<proteinExistence type="predicted"/>
<organism evidence="3 4">
    <name type="scientific">Actinomyces ruminis</name>
    <dbReference type="NCBI Taxonomy" id="1937003"/>
    <lineage>
        <taxon>Bacteria</taxon>
        <taxon>Bacillati</taxon>
        <taxon>Actinomycetota</taxon>
        <taxon>Actinomycetes</taxon>
        <taxon>Actinomycetales</taxon>
        <taxon>Actinomycetaceae</taxon>
        <taxon>Actinomyces</taxon>
    </lineage>
</organism>
<keyword evidence="4" id="KW-1185">Reference proteome</keyword>
<evidence type="ECO:0000259" key="2">
    <source>
        <dbReference type="Pfam" id="PF07859"/>
    </source>
</evidence>
<dbReference type="InterPro" id="IPR050300">
    <property type="entry name" value="GDXG_lipolytic_enzyme"/>
</dbReference>
<dbReference type="InterPro" id="IPR029058">
    <property type="entry name" value="AB_hydrolase_fold"/>
</dbReference>
<dbReference type="EMBL" id="MTPX02000051">
    <property type="protein sequence ID" value="PHP52342.1"/>
    <property type="molecule type" value="Genomic_DNA"/>
</dbReference>
<dbReference type="PANTHER" id="PTHR48081">
    <property type="entry name" value="AB HYDROLASE SUPERFAMILY PROTEIN C4A8.06C"/>
    <property type="match status" value="1"/>
</dbReference>
<dbReference type="Pfam" id="PF07859">
    <property type="entry name" value="Abhydrolase_3"/>
    <property type="match status" value="1"/>
</dbReference>
<sequence length="340" mass="36901">MPYAHPLVGGEDWFDSHLDPDYKHPLAASEARFPANYRNLSPTERRQAQEPTFAPEFDWVSERVTWYDIQLPTPDAGRSVGARVYTPKRPLGGPLPAVLCIHGGGMWAGTIASEHNNFASISDAHGAVCVSVDYRLSPEHPYPAAIEDIVTVLHWMSSCAGTLGIDTSRVALFGASAGGGLALGTCLYVRDHGGPPIAFLQAIYPMLDDSSTTPSSQQVVRNGTGVWTRADNTEAWSWYLGDHEPTIYSSPARATLAQLEGLPPTYIDVGELDLFRDECLTMAMRLCAAGVPTELHLVPGVFHGAENVAPTAPASRAVLDYRYAAMHRHLCPDDPRATDH</sequence>
<dbReference type="Proteomes" id="UP000194577">
    <property type="component" value="Unassembled WGS sequence"/>
</dbReference>
<gene>
    <name evidence="3" type="ORF">BW737_010465</name>
</gene>
<dbReference type="RefSeq" id="WP_086614327.1">
    <property type="nucleotide sequence ID" value="NZ_MTPX02000051.1"/>
</dbReference>
<feature type="domain" description="Alpha/beta hydrolase fold-3" evidence="2">
    <location>
        <begin position="98"/>
        <end position="305"/>
    </location>
</feature>
<comment type="caution">
    <text evidence="3">The sequence shown here is derived from an EMBL/GenBank/DDBJ whole genome shotgun (WGS) entry which is preliminary data.</text>
</comment>
<name>A0ABX4ME27_9ACTO</name>
<dbReference type="InterPro" id="IPR013094">
    <property type="entry name" value="AB_hydrolase_3"/>
</dbReference>
<evidence type="ECO:0000313" key="4">
    <source>
        <dbReference type="Proteomes" id="UP000194577"/>
    </source>
</evidence>
<reference evidence="3 4" key="1">
    <citation type="submission" date="2017-10" db="EMBL/GenBank/DDBJ databases">
        <title>Draft genome sequence of cellulolytic Actinomyces sp CtC72 isolated from cattle rumen fluid.</title>
        <authorList>
            <person name="Joshi A.J."/>
            <person name="Vasudevan G."/>
            <person name="Lanjekar V.B."/>
            <person name="Hivarkar S."/>
            <person name="Engineer A."/>
            <person name="Pore S.D."/>
            <person name="Dhakephalkar P.K."/>
            <person name="Dagar S."/>
        </authorList>
    </citation>
    <scope>NUCLEOTIDE SEQUENCE [LARGE SCALE GENOMIC DNA]</scope>
    <source>
        <strain evidence="4">CtC72</strain>
    </source>
</reference>
<dbReference type="Gene3D" id="3.40.50.1820">
    <property type="entry name" value="alpha/beta hydrolase"/>
    <property type="match status" value="1"/>
</dbReference>
<evidence type="ECO:0000256" key="1">
    <source>
        <dbReference type="ARBA" id="ARBA00022801"/>
    </source>
</evidence>
<dbReference type="GO" id="GO:0016787">
    <property type="term" value="F:hydrolase activity"/>
    <property type="evidence" value="ECO:0007669"/>
    <property type="project" value="UniProtKB-KW"/>
</dbReference>
<dbReference type="SUPFAM" id="SSF53474">
    <property type="entry name" value="alpha/beta-Hydrolases"/>
    <property type="match status" value="1"/>
</dbReference>
<keyword evidence="1 3" id="KW-0378">Hydrolase</keyword>
<accession>A0ABX4ME27</accession>